<feature type="signal peptide" evidence="2">
    <location>
        <begin position="1"/>
        <end position="27"/>
    </location>
</feature>
<organism evidence="3">
    <name type="scientific">uncultured spirochete</name>
    <dbReference type="NCBI Taxonomy" id="156406"/>
    <lineage>
        <taxon>Bacteria</taxon>
        <taxon>Pseudomonadati</taxon>
        <taxon>Spirochaetota</taxon>
        <taxon>Spirochaetia</taxon>
        <taxon>Spirochaetales</taxon>
        <taxon>environmental samples</taxon>
    </lineage>
</organism>
<evidence type="ECO:0000313" key="3">
    <source>
        <dbReference type="EMBL" id="SLM11990.1"/>
    </source>
</evidence>
<dbReference type="SUPFAM" id="SSF53850">
    <property type="entry name" value="Periplasmic binding protein-like II"/>
    <property type="match status" value="1"/>
</dbReference>
<dbReference type="Gene3D" id="3.40.190.150">
    <property type="entry name" value="Bordetella uptake gene, domain 1"/>
    <property type="match status" value="1"/>
</dbReference>
<evidence type="ECO:0000256" key="1">
    <source>
        <dbReference type="ARBA" id="ARBA00006987"/>
    </source>
</evidence>
<dbReference type="PANTHER" id="PTHR42928">
    <property type="entry name" value="TRICARBOXYLATE-BINDING PROTEIN"/>
    <property type="match status" value="1"/>
</dbReference>
<dbReference type="Gene3D" id="3.40.190.10">
    <property type="entry name" value="Periplasmic binding protein-like II"/>
    <property type="match status" value="1"/>
</dbReference>
<name>A0A3P3XHH4_9SPIR</name>
<comment type="similarity">
    <text evidence="1">Belongs to the UPF0065 (bug) family.</text>
</comment>
<dbReference type="EMBL" id="FWDM01000014">
    <property type="protein sequence ID" value="SLM11990.1"/>
    <property type="molecule type" value="Genomic_DNA"/>
</dbReference>
<dbReference type="PANTHER" id="PTHR42928:SF5">
    <property type="entry name" value="BLR1237 PROTEIN"/>
    <property type="match status" value="1"/>
</dbReference>
<keyword evidence="2" id="KW-0732">Signal</keyword>
<dbReference type="AlphaFoldDB" id="A0A3P3XHH4"/>
<dbReference type="CDD" id="cd07012">
    <property type="entry name" value="PBP2_Bug_TTT"/>
    <property type="match status" value="1"/>
</dbReference>
<dbReference type="InterPro" id="IPR005064">
    <property type="entry name" value="BUG"/>
</dbReference>
<feature type="chain" id="PRO_5018046589" evidence="2">
    <location>
        <begin position="28"/>
        <end position="319"/>
    </location>
</feature>
<sequence length="319" mass="34973">MKKIALSMVAFLVMFSAFFVAISPAAAYPDKPVTVVVPYSPGGASDITARLLAEYWKKYTGKEMVVTNVVGAEGAVAARQVLNTKADGYTVLWYHQAILGNYYLGVADISWKDLTPACVVMKTSRVTVTRNSSPWKNLREALDDAKKNPKKYIYGAGAGGIAYLEYGPLEMDAPGAFRVVPNEGGDAQRIAALLGNHVDAIPVALISVVQYLKSGDIKCLALHDVESDPFIPDVPTASSQNIKNLVFPMTNTFFFPKNTSQNIVNDFNGIIAKIVVDPEFKKKLADMAYTVPFFKTGKDLEKFWSDQDSVYKEVAKYVK</sequence>
<proteinExistence type="inferred from homology"/>
<dbReference type="InterPro" id="IPR042100">
    <property type="entry name" value="Bug_dom1"/>
</dbReference>
<dbReference type="Pfam" id="PF03401">
    <property type="entry name" value="TctC"/>
    <property type="match status" value="1"/>
</dbReference>
<accession>A0A3P3XHH4</accession>
<protein>
    <submittedName>
        <fullName evidence="3">Uncharacterized protein</fullName>
    </submittedName>
</protein>
<gene>
    <name evidence="3" type="ORF">SPIROBIBN47_210161</name>
</gene>
<evidence type="ECO:0000256" key="2">
    <source>
        <dbReference type="SAM" id="SignalP"/>
    </source>
</evidence>
<reference evidence="3" key="1">
    <citation type="submission" date="2017-02" db="EMBL/GenBank/DDBJ databases">
        <authorList>
            <person name="Regsiter A."/>
            <person name="William W."/>
        </authorList>
    </citation>
    <scope>NUCLEOTIDE SEQUENCE</scope>
    <source>
        <strain evidence="3">Bib</strain>
    </source>
</reference>
<dbReference type="PIRSF" id="PIRSF017082">
    <property type="entry name" value="YflP"/>
    <property type="match status" value="1"/>
</dbReference>